<dbReference type="SUPFAM" id="SSF50494">
    <property type="entry name" value="Trypsin-like serine proteases"/>
    <property type="match status" value="2"/>
</dbReference>
<name>A0A0D9XJN3_9ORYZ</name>
<dbReference type="AlphaFoldDB" id="A0A0D9XJN3"/>
<accession>A0A0D9XJN3</accession>
<reference evidence="1 2" key="1">
    <citation type="submission" date="2012-08" db="EMBL/GenBank/DDBJ databases">
        <title>Oryza genome evolution.</title>
        <authorList>
            <person name="Wing R.A."/>
        </authorList>
    </citation>
    <scope>NUCLEOTIDE SEQUENCE</scope>
</reference>
<dbReference type="eggNOG" id="ENOG502R5C9">
    <property type="taxonomic scope" value="Eukaryota"/>
</dbReference>
<dbReference type="InterPro" id="IPR009003">
    <property type="entry name" value="Peptidase_S1_PA"/>
</dbReference>
<organism evidence="1 2">
    <name type="scientific">Leersia perrieri</name>
    <dbReference type="NCBI Taxonomy" id="77586"/>
    <lineage>
        <taxon>Eukaryota</taxon>
        <taxon>Viridiplantae</taxon>
        <taxon>Streptophyta</taxon>
        <taxon>Embryophyta</taxon>
        <taxon>Tracheophyta</taxon>
        <taxon>Spermatophyta</taxon>
        <taxon>Magnoliopsida</taxon>
        <taxon>Liliopsida</taxon>
        <taxon>Poales</taxon>
        <taxon>Poaceae</taxon>
        <taxon>BOP clade</taxon>
        <taxon>Oryzoideae</taxon>
        <taxon>Oryzeae</taxon>
        <taxon>Oryzinae</taxon>
        <taxon>Leersia</taxon>
    </lineage>
</organism>
<keyword evidence="2" id="KW-1185">Reference proteome</keyword>
<dbReference type="PANTHER" id="PTHR18868">
    <property type="entry name" value="OS07G0665300 PROTEIN-RELATED"/>
    <property type="match status" value="1"/>
</dbReference>
<evidence type="ECO:0000313" key="1">
    <source>
        <dbReference type="EnsemblPlants" id="LPERR10G07060.1"/>
    </source>
</evidence>
<dbReference type="EnsemblPlants" id="LPERR10G07060.1">
    <property type="protein sequence ID" value="LPERR10G07060.1"/>
    <property type="gene ID" value="LPERR10G07060"/>
</dbReference>
<dbReference type="Proteomes" id="UP000032180">
    <property type="component" value="Chromosome 10"/>
</dbReference>
<proteinExistence type="predicted"/>
<protein>
    <submittedName>
        <fullName evidence="1">Uncharacterized protein</fullName>
    </submittedName>
</protein>
<reference evidence="1" key="3">
    <citation type="submission" date="2015-04" db="UniProtKB">
        <authorList>
            <consortium name="EnsemblPlants"/>
        </authorList>
    </citation>
    <scope>IDENTIFICATION</scope>
</reference>
<sequence>MKRQRGGFAEERRGGRLTSVSSSHRIERVRFLKRCAGLARCSKNESTSLVEGDLNWYINQGVWSDLGEQNASKLSKSVVSIALSDGKTVLFSSSGIAIERGVNHAKFLTSASLVRALNDNESKNNDCQIEVCHGGKVVTGFLEEYDLYLGIALVKITSFLSVEAVFRYHWYEFMPYCNVVSLGRDISGKLMAVTGKLTPDSSGSEEHLMFSSCKLSEVWEGGPLFDLSGCFVGMNLVPSMEKSFFLPVNLIVERLQHFKTSQERTAFLARVKDLKTVRFRGLTDIPDLQPEGAPSKDHHWYLDALGYPRPTDRDKRFFACSGIFIDWDGKCPDNEYQTILTSACLVRNPNYPRDDGNKIVEGLRIEVLLPRNKQREGTLIHYNVHYNVAIVRVKESHGVSHAICKRGSIEMKSKLVASVGRCFKSGGLMASSGKLVPWSGPYDCKALQYSTCRISKAGIGGPLVDQDWNFIGMNFYDPTVGTPFLSCDHIVDILDCFKKGTDVEIDSFRIDGDYSVRLNEQ</sequence>
<evidence type="ECO:0000313" key="2">
    <source>
        <dbReference type="Proteomes" id="UP000032180"/>
    </source>
</evidence>
<reference evidence="2" key="2">
    <citation type="submission" date="2013-12" db="EMBL/GenBank/DDBJ databases">
        <authorList>
            <person name="Yu Y."/>
            <person name="Lee S."/>
            <person name="de Baynast K."/>
            <person name="Wissotski M."/>
            <person name="Liu L."/>
            <person name="Talag J."/>
            <person name="Goicoechea J."/>
            <person name="Angelova A."/>
            <person name="Jetty R."/>
            <person name="Kudrna D."/>
            <person name="Golser W."/>
            <person name="Rivera L."/>
            <person name="Zhang J."/>
            <person name="Wing R."/>
        </authorList>
    </citation>
    <scope>NUCLEOTIDE SEQUENCE</scope>
</reference>
<dbReference type="STRING" id="77586.A0A0D9XJN3"/>
<dbReference type="Gramene" id="LPERR10G07060.1">
    <property type="protein sequence ID" value="LPERR10G07060.1"/>
    <property type="gene ID" value="LPERR10G07060"/>
</dbReference>
<dbReference type="Pfam" id="PF13365">
    <property type="entry name" value="Trypsin_2"/>
    <property type="match status" value="1"/>
</dbReference>